<dbReference type="InterPro" id="IPR040701">
    <property type="entry name" value="Bact_RF_family2"/>
</dbReference>
<name>A0AA41XH71_9MYCO</name>
<dbReference type="RefSeq" id="WP_083138491.1">
    <property type="nucleotide sequence ID" value="NZ_JACKVH010000003.1"/>
</dbReference>
<evidence type="ECO:0000313" key="1">
    <source>
        <dbReference type="EMBL" id="MCV7377056.1"/>
    </source>
</evidence>
<reference evidence="2 3" key="1">
    <citation type="submission" date="2017-02" db="EMBL/GenBank/DDBJ databases">
        <title>The new phylogeny of genus Mycobacterium.</title>
        <authorList>
            <person name="Tortoli E."/>
            <person name="Trovato A."/>
            <person name="Cirillo D.M."/>
        </authorList>
    </citation>
    <scope>NUCLEOTIDE SEQUENCE [LARGE SCALE GENOMIC DNA]</scope>
    <source>
        <strain evidence="2 3">DSM 45230</strain>
    </source>
</reference>
<reference evidence="1" key="2">
    <citation type="submission" date="2020-07" db="EMBL/GenBank/DDBJ databases">
        <authorList>
            <person name="Pettersson B.M.F."/>
            <person name="Behra P.R.K."/>
            <person name="Ramesh M."/>
            <person name="Das S."/>
            <person name="Dasgupta S."/>
            <person name="Kirsebom L.A."/>
        </authorList>
    </citation>
    <scope>NUCLEOTIDE SEQUENCE</scope>
    <source>
        <strain evidence="1">CCUG 55640</strain>
    </source>
</reference>
<evidence type="ECO:0000313" key="3">
    <source>
        <dbReference type="Proteomes" id="UP000192319"/>
    </source>
</evidence>
<evidence type="ECO:0000313" key="2">
    <source>
        <dbReference type="EMBL" id="OQZ90295.1"/>
    </source>
</evidence>
<dbReference type="InterPro" id="IPR042226">
    <property type="entry name" value="eFR1_2_sf"/>
</dbReference>
<protein>
    <recommendedName>
        <fullName evidence="5">Peptide chain release factor 1</fullName>
    </recommendedName>
</protein>
<dbReference type="InterPro" id="IPR029064">
    <property type="entry name" value="Ribosomal_eL30-like_sf"/>
</dbReference>
<sequence length="376" mass="39743">MDSDRFRRLLDAPAPFASVYFDDSHDTHDAEAKLELEWRAMREELEGRGVAPPVVDSIEDAVLNLRPPIGKSGRAVVAGAEGVVINEHLARPTATTVVRVSELPYVVPILEHSFDHPDYLLVVADHSGADITTHIGGTLRSETVDGGGYPVHKAAGAETAGYGDPQPRTDEAARKNVRAVADRVAELAEGKGDKGIDVIFVVGEVRSRSDLLSELPDRLRERTVALEVGARHSGHDFGEIEQAIEDEFVKRQLRTIDAVAQRFTAEIGRQSGLAAEGLGAVCSALRQGAVDTLIVGDLGDATVVADEGLTTVAPNEDVLSEQGAAPAKTLRADEALPLLAVSVGASLLHADERIAPADGVGAVLRYAPSLHATGPG</sequence>
<dbReference type="Proteomes" id="UP001141650">
    <property type="component" value="Unassembled WGS sequence"/>
</dbReference>
<evidence type="ECO:0008006" key="5">
    <source>
        <dbReference type="Google" id="ProtNLM"/>
    </source>
</evidence>
<dbReference type="Pfam" id="PF18844">
    <property type="entry name" value="baeRF_family2"/>
    <property type="match status" value="1"/>
</dbReference>
<dbReference type="AlphaFoldDB" id="A0AA41XH71"/>
<proteinExistence type="predicted"/>
<dbReference type="Proteomes" id="UP000192319">
    <property type="component" value="Unassembled WGS sequence"/>
</dbReference>
<reference evidence="1" key="3">
    <citation type="journal article" date="2022" name="BMC Genomics">
        <title>Comparative genome analysis of mycobacteria focusing on tRNA and non-coding RNA.</title>
        <authorList>
            <person name="Behra P.R.K."/>
            <person name="Pettersson B.M.F."/>
            <person name="Ramesh M."/>
            <person name="Das S."/>
            <person name="Dasgupta S."/>
            <person name="Kirsebom L.A."/>
        </authorList>
    </citation>
    <scope>NUCLEOTIDE SEQUENCE</scope>
    <source>
        <strain evidence="1">CCUG 55640</strain>
    </source>
</reference>
<dbReference type="Gene3D" id="3.30.420.60">
    <property type="entry name" value="eRF1 domain 2"/>
    <property type="match status" value="1"/>
</dbReference>
<dbReference type="Gene3D" id="3.30.1330.30">
    <property type="match status" value="1"/>
</dbReference>
<dbReference type="EMBL" id="MVHD01000020">
    <property type="protein sequence ID" value="OQZ90295.1"/>
    <property type="molecule type" value="Genomic_DNA"/>
</dbReference>
<evidence type="ECO:0000313" key="4">
    <source>
        <dbReference type="Proteomes" id="UP001141650"/>
    </source>
</evidence>
<dbReference type="EMBL" id="JACKVH010000003">
    <property type="protein sequence ID" value="MCV7377056.1"/>
    <property type="molecule type" value="Genomic_DNA"/>
</dbReference>
<organism evidence="1 4">
    <name type="scientific">Mycobacterium alsense</name>
    <dbReference type="NCBI Taxonomy" id="324058"/>
    <lineage>
        <taxon>Bacteria</taxon>
        <taxon>Bacillati</taxon>
        <taxon>Actinomycetota</taxon>
        <taxon>Actinomycetes</taxon>
        <taxon>Mycobacteriales</taxon>
        <taxon>Mycobacteriaceae</taxon>
        <taxon>Mycobacterium</taxon>
    </lineage>
</organism>
<comment type="caution">
    <text evidence="1">The sequence shown here is derived from an EMBL/GenBank/DDBJ whole genome shotgun (WGS) entry which is preliminary data.</text>
</comment>
<accession>A0AA41XH71</accession>
<gene>
    <name evidence="2" type="ORF">BST11_13720</name>
    <name evidence="1" type="ORF">H7K38_00070</name>
</gene>
<keyword evidence="3" id="KW-1185">Reference proteome</keyword>